<sequence>MEAYRPNASFDAHHDDPEFGRRFLSDEAWDAGAAMSDWTAWRIASNNGWFCAFGKPDRRKARRPGPPAHDNLRAVVDEHGRTRHVFAADAPNELCLTDVTEHKTAEGHLYLYAIKEVLSGQTVGYSIDLRTKSCLAVRALENAALMRADVVGCVVHSDRADLPPSPMSSPSGPFDADQVLDHHEHDRLTAGVTTDCHLSAQQSRWMQSMRR</sequence>
<reference evidence="1 2" key="1">
    <citation type="submission" date="2020-02" db="EMBL/GenBank/DDBJ databases">
        <title>Sequencing the genomes of 1000 actinobacteria strains.</title>
        <authorList>
            <person name="Klenk H.-P."/>
        </authorList>
    </citation>
    <scope>NUCLEOTIDE SEQUENCE [LARGE SCALE GENOMIC DNA]</scope>
    <source>
        <strain evidence="1 2">DSM 19609</strain>
    </source>
</reference>
<organism evidence="1 2">
    <name type="scientific">Brooklawnia cerclae</name>
    <dbReference type="NCBI Taxonomy" id="349934"/>
    <lineage>
        <taxon>Bacteria</taxon>
        <taxon>Bacillati</taxon>
        <taxon>Actinomycetota</taxon>
        <taxon>Actinomycetes</taxon>
        <taxon>Propionibacteriales</taxon>
        <taxon>Propionibacteriaceae</taxon>
        <taxon>Brooklawnia</taxon>
    </lineage>
</organism>
<dbReference type="InterPro" id="IPR050900">
    <property type="entry name" value="Transposase_IS3/IS150/IS904"/>
</dbReference>
<dbReference type="PANTHER" id="PTHR46889">
    <property type="entry name" value="TRANSPOSASE INSF FOR INSERTION SEQUENCE IS3B-RELATED"/>
    <property type="match status" value="1"/>
</dbReference>
<keyword evidence="2" id="KW-1185">Reference proteome</keyword>
<dbReference type="SUPFAM" id="SSF53098">
    <property type="entry name" value="Ribonuclease H-like"/>
    <property type="match status" value="1"/>
</dbReference>
<evidence type="ECO:0000313" key="1">
    <source>
        <dbReference type="EMBL" id="NIH56892.1"/>
    </source>
</evidence>
<comment type="caution">
    <text evidence="1">The sequence shown here is derived from an EMBL/GenBank/DDBJ whole genome shotgun (WGS) entry which is preliminary data.</text>
</comment>
<dbReference type="RefSeq" id="WP_208390477.1">
    <property type="nucleotide sequence ID" value="NZ_BAAAOO010000015.1"/>
</dbReference>
<accession>A0ABX0SET1</accession>
<dbReference type="Proteomes" id="UP000749311">
    <property type="component" value="Unassembled WGS sequence"/>
</dbReference>
<dbReference type="InterPro" id="IPR012337">
    <property type="entry name" value="RNaseH-like_sf"/>
</dbReference>
<gene>
    <name evidence="1" type="ORF">FB473_001537</name>
</gene>
<dbReference type="PANTHER" id="PTHR46889:SF4">
    <property type="entry name" value="TRANSPOSASE INSO FOR INSERTION SEQUENCE ELEMENT IS911B-RELATED"/>
    <property type="match status" value="1"/>
</dbReference>
<dbReference type="EMBL" id="JAAMOZ010000001">
    <property type="protein sequence ID" value="NIH56892.1"/>
    <property type="molecule type" value="Genomic_DNA"/>
</dbReference>
<proteinExistence type="predicted"/>
<evidence type="ECO:0000313" key="2">
    <source>
        <dbReference type="Proteomes" id="UP000749311"/>
    </source>
</evidence>
<protein>
    <recommendedName>
        <fullName evidence="3">Transposase</fullName>
    </recommendedName>
</protein>
<evidence type="ECO:0008006" key="3">
    <source>
        <dbReference type="Google" id="ProtNLM"/>
    </source>
</evidence>
<name>A0ABX0SET1_9ACTN</name>